<dbReference type="InterPro" id="IPR002549">
    <property type="entry name" value="AI-2E-like"/>
</dbReference>
<feature type="transmembrane region" description="Helical" evidence="8">
    <location>
        <begin position="86"/>
        <end position="114"/>
    </location>
</feature>
<keyword evidence="7 8" id="KW-0472">Membrane</keyword>
<keyword evidence="3" id="KW-0813">Transport</keyword>
<dbReference type="AlphaFoldDB" id="A0A382H5K3"/>
<feature type="transmembrane region" description="Helical" evidence="8">
    <location>
        <begin position="151"/>
        <end position="170"/>
    </location>
</feature>
<gene>
    <name evidence="9" type="ORF">METZ01_LOCUS235313</name>
</gene>
<sequence length="233" mass="25347">EFMVDAVAKISAWGLEQLKKVMSLFGFLAGLALVPVYVFYFLLEKRGIKQNWTDYLPVHESRVKEEIVFVLHSINDCLIVFFRGQVLVAMCVGALLTTGFLVIGLEYAILLGVMAGLLSIIPYLGVALSIIPAFVLSMIQFVPDHGWLKPVLVLVVFAAVQAMEGLFISPKIIGDRVGLHPLTIIVAVMVGTTLLGGIMGGVLAIPLTAALRTAMFRYVWKDRVHSSEASAAS</sequence>
<keyword evidence="5 8" id="KW-0812">Transmembrane</keyword>
<keyword evidence="6 8" id="KW-1133">Transmembrane helix</keyword>
<evidence type="ECO:0000256" key="2">
    <source>
        <dbReference type="ARBA" id="ARBA00009773"/>
    </source>
</evidence>
<proteinExistence type="inferred from homology"/>
<feature type="transmembrane region" description="Helical" evidence="8">
    <location>
        <begin position="120"/>
        <end position="139"/>
    </location>
</feature>
<name>A0A382H5K3_9ZZZZ</name>
<feature type="transmembrane region" description="Helical" evidence="8">
    <location>
        <begin position="182"/>
        <end position="211"/>
    </location>
</feature>
<evidence type="ECO:0000256" key="7">
    <source>
        <dbReference type="ARBA" id="ARBA00023136"/>
    </source>
</evidence>
<evidence type="ECO:0000256" key="8">
    <source>
        <dbReference type="SAM" id="Phobius"/>
    </source>
</evidence>
<organism evidence="9">
    <name type="scientific">marine metagenome</name>
    <dbReference type="NCBI Taxonomy" id="408172"/>
    <lineage>
        <taxon>unclassified sequences</taxon>
        <taxon>metagenomes</taxon>
        <taxon>ecological metagenomes</taxon>
    </lineage>
</organism>
<evidence type="ECO:0000256" key="1">
    <source>
        <dbReference type="ARBA" id="ARBA00004651"/>
    </source>
</evidence>
<accession>A0A382H5K3</accession>
<evidence type="ECO:0000256" key="6">
    <source>
        <dbReference type="ARBA" id="ARBA00022989"/>
    </source>
</evidence>
<evidence type="ECO:0000256" key="5">
    <source>
        <dbReference type="ARBA" id="ARBA00022692"/>
    </source>
</evidence>
<feature type="transmembrane region" description="Helical" evidence="8">
    <location>
        <begin position="21"/>
        <end position="43"/>
    </location>
</feature>
<evidence type="ECO:0008006" key="10">
    <source>
        <dbReference type="Google" id="ProtNLM"/>
    </source>
</evidence>
<feature type="non-terminal residue" evidence="9">
    <location>
        <position position="1"/>
    </location>
</feature>
<evidence type="ECO:0000313" key="9">
    <source>
        <dbReference type="EMBL" id="SVB82459.1"/>
    </source>
</evidence>
<dbReference type="Pfam" id="PF01594">
    <property type="entry name" value="AI-2E_transport"/>
    <property type="match status" value="1"/>
</dbReference>
<dbReference type="EMBL" id="UINC01059252">
    <property type="protein sequence ID" value="SVB82459.1"/>
    <property type="molecule type" value="Genomic_DNA"/>
</dbReference>
<evidence type="ECO:0000256" key="4">
    <source>
        <dbReference type="ARBA" id="ARBA00022475"/>
    </source>
</evidence>
<dbReference type="GO" id="GO:0055085">
    <property type="term" value="P:transmembrane transport"/>
    <property type="evidence" value="ECO:0007669"/>
    <property type="project" value="TreeGrafter"/>
</dbReference>
<reference evidence="9" key="1">
    <citation type="submission" date="2018-05" db="EMBL/GenBank/DDBJ databases">
        <authorList>
            <person name="Lanie J.A."/>
            <person name="Ng W.-L."/>
            <person name="Kazmierczak K.M."/>
            <person name="Andrzejewski T.M."/>
            <person name="Davidsen T.M."/>
            <person name="Wayne K.J."/>
            <person name="Tettelin H."/>
            <person name="Glass J.I."/>
            <person name="Rusch D."/>
            <person name="Podicherti R."/>
            <person name="Tsui H.-C.T."/>
            <person name="Winkler M.E."/>
        </authorList>
    </citation>
    <scope>NUCLEOTIDE SEQUENCE</scope>
</reference>
<comment type="similarity">
    <text evidence="2">Belongs to the autoinducer-2 exporter (AI-2E) (TC 2.A.86) family.</text>
</comment>
<dbReference type="GO" id="GO:0005886">
    <property type="term" value="C:plasma membrane"/>
    <property type="evidence" value="ECO:0007669"/>
    <property type="project" value="UniProtKB-SubCell"/>
</dbReference>
<dbReference type="PANTHER" id="PTHR21716">
    <property type="entry name" value="TRANSMEMBRANE PROTEIN"/>
    <property type="match status" value="1"/>
</dbReference>
<comment type="subcellular location">
    <subcellularLocation>
        <location evidence="1">Cell membrane</location>
        <topology evidence="1">Multi-pass membrane protein</topology>
    </subcellularLocation>
</comment>
<dbReference type="PANTHER" id="PTHR21716:SF53">
    <property type="entry name" value="PERMEASE PERM-RELATED"/>
    <property type="match status" value="1"/>
</dbReference>
<evidence type="ECO:0000256" key="3">
    <source>
        <dbReference type="ARBA" id="ARBA00022448"/>
    </source>
</evidence>
<keyword evidence="4" id="KW-1003">Cell membrane</keyword>
<protein>
    <recommendedName>
        <fullName evidence="10">AI-2E family transporter</fullName>
    </recommendedName>
</protein>